<reference evidence="1" key="1">
    <citation type="submission" date="2024-07" db="EMBL/GenBank/DDBJ databases">
        <authorList>
            <person name="Yu S.T."/>
        </authorList>
    </citation>
    <scope>NUCLEOTIDE SEQUENCE</scope>
    <source>
        <strain evidence="1">R08</strain>
    </source>
</reference>
<dbReference type="Gene3D" id="3.20.20.140">
    <property type="entry name" value="Metal-dependent hydrolases"/>
    <property type="match status" value="1"/>
</dbReference>
<dbReference type="PANTHER" id="PTHR10443:SF12">
    <property type="entry name" value="DIPEPTIDASE"/>
    <property type="match status" value="1"/>
</dbReference>
<dbReference type="EMBL" id="CP163431">
    <property type="protein sequence ID" value="XDQ07223.1"/>
    <property type="molecule type" value="Genomic_DNA"/>
</dbReference>
<name>A0AB39MR36_9ACTN</name>
<dbReference type="PROSITE" id="PS51365">
    <property type="entry name" value="RENAL_DIPEPTIDASE_2"/>
    <property type="match status" value="1"/>
</dbReference>
<proteinExistence type="predicted"/>
<sequence>MTTAAHPMIVNALGQLDNPNTPAAQAAATQLNPDSGQLAVDARAIAEARASGLTAVNITLGYTMGDLPPYEHTLDEIAVWDGILDAHPADLLKVRTADDIRRAHRERRIGVIYGFQNAVAVGEDPALIDSRVAGFAEAGVRVVQLTYNQANHLGDGSMATANRGLTPFGRQVVDALNDHHLMVDLSHSGENTCLDAARHSRQPVSINHTGCRALADLPRNKTDEELRLVADRGGFVGIYFMPFLNPTGHATAADVVDHIVHAVDVCGEDHVGIGTDGSVTAVDDLDAYRASLAEHVAARQAAGVGAAGERADTYPFVVDLRGIDQFRDLTRLLEKRGYHSDRIEKILGRNFLDYADRVWTA</sequence>
<dbReference type="PANTHER" id="PTHR10443">
    <property type="entry name" value="MICROSOMAL DIPEPTIDASE"/>
    <property type="match status" value="1"/>
</dbReference>
<dbReference type="AlphaFoldDB" id="A0AB39MR36"/>
<dbReference type="InterPro" id="IPR032466">
    <property type="entry name" value="Metal_Hydrolase"/>
</dbReference>
<dbReference type="GO" id="GO:0070573">
    <property type="term" value="F:metallodipeptidase activity"/>
    <property type="evidence" value="ECO:0007669"/>
    <property type="project" value="InterPro"/>
</dbReference>
<dbReference type="Pfam" id="PF01244">
    <property type="entry name" value="Peptidase_M19"/>
    <property type="match status" value="1"/>
</dbReference>
<accession>A0AB39MR36</accession>
<protein>
    <submittedName>
        <fullName evidence="1">Dipeptidase</fullName>
    </submittedName>
</protein>
<dbReference type="InterPro" id="IPR008257">
    <property type="entry name" value="Pept_M19"/>
</dbReference>
<dbReference type="SUPFAM" id="SSF51556">
    <property type="entry name" value="Metallo-dependent hydrolases"/>
    <property type="match status" value="1"/>
</dbReference>
<dbReference type="RefSeq" id="WP_369192023.1">
    <property type="nucleotide sequence ID" value="NZ_CP163431.1"/>
</dbReference>
<evidence type="ECO:0000313" key="1">
    <source>
        <dbReference type="EMBL" id="XDQ07223.1"/>
    </source>
</evidence>
<gene>
    <name evidence="1" type="ORF">AB5J58_46660</name>
</gene>
<organism evidence="1">
    <name type="scientific">Streptomyces sp. R08</name>
    <dbReference type="NCBI Taxonomy" id="3238624"/>
    <lineage>
        <taxon>Bacteria</taxon>
        <taxon>Bacillati</taxon>
        <taxon>Actinomycetota</taxon>
        <taxon>Actinomycetes</taxon>
        <taxon>Kitasatosporales</taxon>
        <taxon>Streptomycetaceae</taxon>
        <taxon>Streptomyces</taxon>
    </lineage>
</organism>
<dbReference type="GO" id="GO:0006508">
    <property type="term" value="P:proteolysis"/>
    <property type="evidence" value="ECO:0007669"/>
    <property type="project" value="InterPro"/>
</dbReference>